<evidence type="ECO:0000313" key="2">
    <source>
        <dbReference type="EMBL" id="KAK4312465.1"/>
    </source>
</evidence>
<name>A0AAE1PPN7_9EUCA</name>
<keyword evidence="3" id="KW-1185">Reference proteome</keyword>
<evidence type="ECO:0000313" key="3">
    <source>
        <dbReference type="Proteomes" id="UP001292094"/>
    </source>
</evidence>
<feature type="region of interest" description="Disordered" evidence="1">
    <location>
        <begin position="31"/>
        <end position="52"/>
    </location>
</feature>
<dbReference type="Proteomes" id="UP001292094">
    <property type="component" value="Unassembled WGS sequence"/>
</dbReference>
<comment type="caution">
    <text evidence="2">The sequence shown here is derived from an EMBL/GenBank/DDBJ whole genome shotgun (WGS) entry which is preliminary data.</text>
</comment>
<protein>
    <submittedName>
        <fullName evidence="2">Uncharacterized protein</fullName>
    </submittedName>
</protein>
<dbReference type="AlphaFoldDB" id="A0AAE1PPN7"/>
<dbReference type="EMBL" id="JAWZYT010001409">
    <property type="protein sequence ID" value="KAK4312465.1"/>
    <property type="molecule type" value="Genomic_DNA"/>
</dbReference>
<accession>A0AAE1PPN7</accession>
<evidence type="ECO:0000256" key="1">
    <source>
        <dbReference type="SAM" id="MobiDB-lite"/>
    </source>
</evidence>
<organism evidence="2 3">
    <name type="scientific">Petrolisthes manimaculis</name>
    <dbReference type="NCBI Taxonomy" id="1843537"/>
    <lineage>
        <taxon>Eukaryota</taxon>
        <taxon>Metazoa</taxon>
        <taxon>Ecdysozoa</taxon>
        <taxon>Arthropoda</taxon>
        <taxon>Crustacea</taxon>
        <taxon>Multicrustacea</taxon>
        <taxon>Malacostraca</taxon>
        <taxon>Eumalacostraca</taxon>
        <taxon>Eucarida</taxon>
        <taxon>Decapoda</taxon>
        <taxon>Pleocyemata</taxon>
        <taxon>Anomura</taxon>
        <taxon>Galatheoidea</taxon>
        <taxon>Porcellanidae</taxon>
        <taxon>Petrolisthes</taxon>
    </lineage>
</organism>
<sequence>MVVEGLDGESGGGGKRKRVWWWCWVERVVEGEKERESGGGGGEEGEKMEVEGKCWREREGVEEVEEERKPRGDNNKEFCHYLYRILPRGNNNT</sequence>
<reference evidence="2" key="1">
    <citation type="submission" date="2023-11" db="EMBL/GenBank/DDBJ databases">
        <title>Genome assemblies of two species of porcelain crab, Petrolisthes cinctipes and Petrolisthes manimaculis (Anomura: Porcellanidae).</title>
        <authorList>
            <person name="Angst P."/>
        </authorList>
    </citation>
    <scope>NUCLEOTIDE SEQUENCE</scope>
    <source>
        <strain evidence="2">PB745_02</strain>
        <tissue evidence="2">Gill</tissue>
    </source>
</reference>
<gene>
    <name evidence="2" type="ORF">Pmani_016128</name>
</gene>
<proteinExistence type="predicted"/>